<keyword evidence="2" id="KW-1133">Transmembrane helix</keyword>
<evidence type="ECO:0000313" key="4">
    <source>
        <dbReference type="Proteomes" id="UP000092583"/>
    </source>
</evidence>
<name>A0A1B9J0J7_9TREE</name>
<dbReference type="OrthoDB" id="2623028at2759"/>
<feature type="compositionally biased region" description="Low complexity" evidence="1">
    <location>
        <begin position="195"/>
        <end position="207"/>
    </location>
</feature>
<feature type="transmembrane region" description="Helical" evidence="2">
    <location>
        <begin position="299"/>
        <end position="319"/>
    </location>
</feature>
<keyword evidence="2" id="KW-0472">Membrane</keyword>
<dbReference type="AlphaFoldDB" id="A0A1B9J0J7"/>
<keyword evidence="4" id="KW-1185">Reference proteome</keyword>
<keyword evidence="2" id="KW-0812">Transmembrane</keyword>
<dbReference type="STRING" id="1331196.A0A1B9J0J7"/>
<feature type="compositionally biased region" description="Polar residues" evidence="1">
    <location>
        <begin position="158"/>
        <end position="186"/>
    </location>
</feature>
<evidence type="ECO:0000313" key="3">
    <source>
        <dbReference type="EMBL" id="OCF61310.1"/>
    </source>
</evidence>
<proteinExistence type="predicted"/>
<feature type="region of interest" description="Disordered" evidence="1">
    <location>
        <begin position="153"/>
        <end position="236"/>
    </location>
</feature>
<evidence type="ECO:0000256" key="2">
    <source>
        <dbReference type="SAM" id="Phobius"/>
    </source>
</evidence>
<dbReference type="SUPFAM" id="SSF57850">
    <property type="entry name" value="RING/U-box"/>
    <property type="match status" value="1"/>
</dbReference>
<feature type="transmembrane region" description="Helical" evidence="2">
    <location>
        <begin position="52"/>
        <end position="73"/>
    </location>
</feature>
<feature type="compositionally biased region" description="Polar residues" evidence="1">
    <location>
        <begin position="1"/>
        <end position="26"/>
    </location>
</feature>
<evidence type="ECO:0000256" key="1">
    <source>
        <dbReference type="SAM" id="MobiDB-lite"/>
    </source>
</evidence>
<accession>A0A1B9J0J7</accession>
<dbReference type="Proteomes" id="UP000092583">
    <property type="component" value="Unassembled WGS sequence"/>
</dbReference>
<sequence>MASSGPDSSQTGDSTLSGRDTPSSEGTHSRRASIRSAIGAIQKFKQSWISIMVLKGGISLGQVIALITLLILASTLPSPLYPDQRQSTPSEACPRPQYFQAWMGVQIGRLVICWLNSVWICVRRRRAEDRAGDVEDSQRQNVEPTWRTQVTDRAIDRPSQTGTAHYTLQRHSTPCSSTSTPFQTPLSHHPHESPETIYISTYTSTPSLFNPSPPEENTRSKASGTTHPPDDSDTSPRMEVLLVDRMNTHNPDNENRIHHGDNNNIRAARSLVNSPETIYEGLDQARSLGRYMDSIAPKLSSFLGLLSFILFILSNILLFKPLPSDDMSCYNASPMLWWGVMTVTGVGWVLLAQMIFVIVIVGIGGTVLMAILRNFGITLASSSTRSPSNRNPQPEPLTLIELNSLQYVCYLPTSDIDIQKESLPHPPIYLKADQITCAICQENFVPPQQGREALAEWLRVLGCGHVYHVGERYDLI</sequence>
<reference evidence="4" key="2">
    <citation type="submission" date="2013-12" db="EMBL/GenBank/DDBJ databases">
        <title>Evolution of pathogenesis and genome organization in the Tremellales.</title>
        <authorList>
            <person name="Cuomo C."/>
            <person name="Litvintseva A."/>
            <person name="Heitman J."/>
            <person name="Chen Y."/>
            <person name="Sun S."/>
            <person name="Springer D."/>
            <person name="Dromer F."/>
            <person name="Young S."/>
            <person name="Zeng Q."/>
            <person name="Chapman S."/>
            <person name="Gujja S."/>
            <person name="Saif S."/>
            <person name="Birren B."/>
        </authorList>
    </citation>
    <scope>NUCLEOTIDE SEQUENCE [LARGE SCALE GENOMIC DNA]</scope>
    <source>
        <strain evidence="4">CBS 10435</strain>
    </source>
</reference>
<feature type="region of interest" description="Disordered" evidence="1">
    <location>
        <begin position="1"/>
        <end position="31"/>
    </location>
</feature>
<gene>
    <name evidence="3" type="ORF">L486_00958</name>
</gene>
<reference evidence="3 4" key="1">
    <citation type="submission" date="2013-07" db="EMBL/GenBank/DDBJ databases">
        <title>The Genome Sequence of Kwoniella mangroviensis CBS10435.</title>
        <authorList>
            <consortium name="The Broad Institute Genome Sequencing Platform"/>
            <person name="Cuomo C."/>
            <person name="Litvintseva A."/>
            <person name="Chen Y."/>
            <person name="Heitman J."/>
            <person name="Sun S."/>
            <person name="Springer D."/>
            <person name="Dromer F."/>
            <person name="Young S.K."/>
            <person name="Zeng Q."/>
            <person name="Gargeya S."/>
            <person name="Fitzgerald M."/>
            <person name="Abouelleil A."/>
            <person name="Alvarado L."/>
            <person name="Berlin A.M."/>
            <person name="Chapman S.B."/>
            <person name="Dewar J."/>
            <person name="Goldberg J."/>
            <person name="Griggs A."/>
            <person name="Gujja S."/>
            <person name="Hansen M."/>
            <person name="Howarth C."/>
            <person name="Imamovic A."/>
            <person name="Larimer J."/>
            <person name="McCowan C."/>
            <person name="Murphy C."/>
            <person name="Pearson M."/>
            <person name="Priest M."/>
            <person name="Roberts A."/>
            <person name="Saif S."/>
            <person name="Shea T."/>
            <person name="Sykes S."/>
            <person name="Wortman J."/>
            <person name="Nusbaum C."/>
            <person name="Birren B."/>
        </authorList>
    </citation>
    <scope>NUCLEOTIDE SEQUENCE [LARGE SCALE GENOMIC DNA]</scope>
    <source>
        <strain evidence="3 4">CBS 10435</strain>
    </source>
</reference>
<feature type="transmembrane region" description="Helical" evidence="2">
    <location>
        <begin position="99"/>
        <end position="122"/>
    </location>
</feature>
<feature type="transmembrane region" description="Helical" evidence="2">
    <location>
        <begin position="339"/>
        <end position="372"/>
    </location>
</feature>
<dbReference type="EMBL" id="KI669459">
    <property type="protein sequence ID" value="OCF61310.1"/>
    <property type="molecule type" value="Genomic_DNA"/>
</dbReference>
<protein>
    <recommendedName>
        <fullName evidence="5">RING-type domain-containing protein</fullName>
    </recommendedName>
</protein>
<organism evidence="3 4">
    <name type="scientific">Kwoniella mangroviensis CBS 10435</name>
    <dbReference type="NCBI Taxonomy" id="1331196"/>
    <lineage>
        <taxon>Eukaryota</taxon>
        <taxon>Fungi</taxon>
        <taxon>Dikarya</taxon>
        <taxon>Basidiomycota</taxon>
        <taxon>Agaricomycotina</taxon>
        <taxon>Tremellomycetes</taxon>
        <taxon>Tremellales</taxon>
        <taxon>Cryptococcaceae</taxon>
        <taxon>Kwoniella</taxon>
    </lineage>
</organism>
<evidence type="ECO:0008006" key="5">
    <source>
        <dbReference type="Google" id="ProtNLM"/>
    </source>
</evidence>